<reference evidence="1" key="1">
    <citation type="submission" date="2020-04" db="EMBL/GenBank/DDBJ databases">
        <authorList>
            <person name="Alioto T."/>
            <person name="Alioto T."/>
            <person name="Gomez Garrido J."/>
        </authorList>
    </citation>
    <scope>NUCLEOTIDE SEQUENCE</scope>
    <source>
        <strain evidence="1">A484AB</strain>
    </source>
</reference>
<keyword evidence="2" id="KW-1185">Reference proteome</keyword>
<evidence type="ECO:0000313" key="2">
    <source>
        <dbReference type="Proteomes" id="UP001152795"/>
    </source>
</evidence>
<organism evidence="1 2">
    <name type="scientific">Paramuricea clavata</name>
    <name type="common">Red gorgonian</name>
    <name type="synonym">Violescent sea-whip</name>
    <dbReference type="NCBI Taxonomy" id="317549"/>
    <lineage>
        <taxon>Eukaryota</taxon>
        <taxon>Metazoa</taxon>
        <taxon>Cnidaria</taxon>
        <taxon>Anthozoa</taxon>
        <taxon>Octocorallia</taxon>
        <taxon>Malacalcyonacea</taxon>
        <taxon>Plexauridae</taxon>
        <taxon>Paramuricea</taxon>
    </lineage>
</organism>
<accession>A0A6S7G0T9</accession>
<proteinExistence type="predicted"/>
<dbReference type="EMBL" id="CACRXK020000478">
    <property type="protein sequence ID" value="CAB3982212.1"/>
    <property type="molecule type" value="Genomic_DNA"/>
</dbReference>
<sequence>MPYEMEDERQESEKCDFEVDREDSHIDDNTDLEAYFDEPIANDVWLEDYCRRQEENNERMAELELRWDGSKPVTSDSMLQSEQDELTCTIDHPGFPAICLNRWSLELAADNFKTRDGHRYKQSGSKEKYII</sequence>
<name>A0A6S7G0T9_PARCT</name>
<comment type="caution">
    <text evidence="1">The sequence shown here is derived from an EMBL/GenBank/DDBJ whole genome shotgun (WGS) entry which is preliminary data.</text>
</comment>
<dbReference type="AlphaFoldDB" id="A0A6S7G0T9"/>
<protein>
    <submittedName>
        <fullName evidence="1">Uncharacterized protein</fullName>
    </submittedName>
</protein>
<dbReference type="Proteomes" id="UP001152795">
    <property type="component" value="Unassembled WGS sequence"/>
</dbReference>
<evidence type="ECO:0000313" key="1">
    <source>
        <dbReference type="EMBL" id="CAB3982212.1"/>
    </source>
</evidence>
<gene>
    <name evidence="1" type="ORF">PACLA_8A061952</name>
</gene>
<dbReference type="OrthoDB" id="6005382at2759"/>